<evidence type="ECO:0000313" key="1">
    <source>
        <dbReference type="EMBL" id="HIP90853.1"/>
    </source>
</evidence>
<protein>
    <submittedName>
        <fullName evidence="1">Uncharacterized protein</fullName>
    </submittedName>
</protein>
<proteinExistence type="predicted"/>
<dbReference type="Proteomes" id="UP000618343">
    <property type="component" value="Unassembled WGS sequence"/>
</dbReference>
<accession>A0A832ZIJ3</accession>
<dbReference type="EMBL" id="DQUO01000005">
    <property type="protein sequence ID" value="HIP90853.1"/>
    <property type="molecule type" value="Genomic_DNA"/>
</dbReference>
<sequence>MKTGKIATSKFQNFGLRRDWLIFFLCNIEDWISKTNLGNRQVESLKTWLRESELLEGDKPTVVAKILSKILTKDELFVWKVVWTNLYYNVNLIKWYLDTFDWGSTFSRKDLLLKLLEDDESAKERTAKNAISSLLNLLDSSPIGYELKIGVVKKIGGERYVKKIGTDNLHPLAVAYSLYKAAEHMERRDFTVSELYSKEFQGGPYKLFGIPREKLERILRGLDEDRGYILNYSRGNIYLREDLSPLDILKFKLYRNTLKVREDYLPGLLLNLLYKYVEVEKSSSVVSSEEYIIELLKDTIDALKEIKAEKNRLRSKYCRIDKILNCRQKESLKNFLSSVINRDVELTIIDGNLDKHLIRKKIEKAFKKDYTIHLCLFFGRNEKNIIKIKNLLKELSNEDDFKNVVFVLSEVVLDDETFEKFIQYKAIATVADKHNYNKESKINKEYAEKIIDSWINRVKFGYVQWFLQDESDKELMHHLSKKINEELSRKIFTYGLENIKELQKNRNVWTHRRSIRSVEIFLFANSIEDIEKKTVNYPYRYLREILKDNNGEYIVDVNLKIKENTPEDHPLKKMYLEIKRTLEKEKNKGTFNLGDTLEFLTKPPYGTYSNMIYMGAIGFIMREYTAKLFEAETGMPIQRGLMRDKILDLFKYWEKGDHREKLEVFY</sequence>
<comment type="caution">
    <text evidence="1">The sequence shown here is derived from an EMBL/GenBank/DDBJ whole genome shotgun (WGS) entry which is preliminary data.</text>
</comment>
<evidence type="ECO:0000313" key="2">
    <source>
        <dbReference type="Proteomes" id="UP000618343"/>
    </source>
</evidence>
<reference evidence="1" key="1">
    <citation type="journal article" date="2020" name="ISME J.">
        <title>Gammaproteobacteria mediating utilization of methyl-, sulfur- and petroleum organic compounds in deep ocean hydrothermal plumes.</title>
        <authorList>
            <person name="Zhou Z."/>
            <person name="Liu Y."/>
            <person name="Pan J."/>
            <person name="Cron B.R."/>
            <person name="Toner B.M."/>
            <person name="Anantharaman K."/>
            <person name="Breier J.A."/>
            <person name="Dick G.J."/>
            <person name="Li M."/>
        </authorList>
    </citation>
    <scope>NUCLEOTIDE SEQUENCE</scope>
    <source>
        <strain evidence="1">SZUA-1471</strain>
    </source>
</reference>
<dbReference type="AlphaFoldDB" id="A0A832ZIJ3"/>
<gene>
    <name evidence="1" type="ORF">EYH21_00925</name>
</gene>
<organism evidence="1 2">
    <name type="scientific">Methanothermococcus okinawensis</name>
    <dbReference type="NCBI Taxonomy" id="155863"/>
    <lineage>
        <taxon>Archaea</taxon>
        <taxon>Methanobacteriati</taxon>
        <taxon>Methanobacteriota</taxon>
        <taxon>Methanomada group</taxon>
        <taxon>Methanococci</taxon>
        <taxon>Methanococcales</taxon>
        <taxon>Methanococcaceae</taxon>
        <taxon>Methanothermococcus</taxon>
    </lineage>
</organism>
<name>A0A832ZIJ3_9EURY</name>